<dbReference type="Pfam" id="PF04183">
    <property type="entry name" value="IucA_IucC"/>
    <property type="match status" value="1"/>
</dbReference>
<evidence type="ECO:0000313" key="5">
    <source>
        <dbReference type="EMBL" id="XDI38660.1"/>
    </source>
</evidence>
<dbReference type="InterPro" id="IPR022770">
    <property type="entry name" value="IucA/IucC-like_C"/>
</dbReference>
<comment type="pathway">
    <text evidence="1">Siderophore biosynthesis.</text>
</comment>
<dbReference type="EMBL" id="CP162551">
    <property type="protein sequence ID" value="XDI38660.1"/>
    <property type="molecule type" value="Genomic_DNA"/>
</dbReference>
<dbReference type="Gene3D" id="1.10.510.40">
    <property type="match status" value="1"/>
</dbReference>
<dbReference type="GO" id="GO:0019290">
    <property type="term" value="P:siderophore biosynthetic process"/>
    <property type="evidence" value="ECO:0007669"/>
    <property type="project" value="InterPro"/>
</dbReference>
<dbReference type="RefSeq" id="WP_368505919.1">
    <property type="nucleotide sequence ID" value="NZ_CP162551.1"/>
</dbReference>
<evidence type="ECO:0000259" key="4">
    <source>
        <dbReference type="Pfam" id="PF06276"/>
    </source>
</evidence>
<feature type="domain" description="Aerobactin siderophore biosynthesis IucA/IucC N-terminal" evidence="3">
    <location>
        <begin position="131"/>
        <end position="372"/>
    </location>
</feature>
<evidence type="ECO:0000259" key="3">
    <source>
        <dbReference type="Pfam" id="PF04183"/>
    </source>
</evidence>
<protein>
    <submittedName>
        <fullName evidence="5">IucA/IucC family siderophore biosynthesis protein</fullName>
    </submittedName>
</protein>
<name>A0AB39BZ84_9BACI</name>
<feature type="domain" description="Aerobactin siderophore biosynthesis IucA/IucC-like C-terminal" evidence="4">
    <location>
        <begin position="392"/>
        <end position="563"/>
    </location>
</feature>
<dbReference type="Gene3D" id="3.30.310.280">
    <property type="match status" value="1"/>
</dbReference>
<dbReference type="InterPro" id="IPR037455">
    <property type="entry name" value="LucA/IucC-like"/>
</dbReference>
<dbReference type="PANTHER" id="PTHR34384">
    <property type="entry name" value="L-2,3-DIAMINOPROPANOATE--CITRATE LIGASE"/>
    <property type="match status" value="1"/>
</dbReference>
<dbReference type="AlphaFoldDB" id="A0AB39BZ84"/>
<accession>A0AB39BZ84</accession>
<proteinExistence type="inferred from homology"/>
<comment type="similarity">
    <text evidence="2">Belongs to the IucA/IucC family.</text>
</comment>
<evidence type="ECO:0000256" key="2">
    <source>
        <dbReference type="ARBA" id="ARBA00007832"/>
    </source>
</evidence>
<gene>
    <name evidence="5" type="ORF">AB3N04_10345</name>
</gene>
<organism evidence="5">
    <name type="scientific">Alkalihalophilus sp. As8PL</name>
    <dbReference type="NCBI Taxonomy" id="3237103"/>
    <lineage>
        <taxon>Bacteria</taxon>
        <taxon>Bacillati</taxon>
        <taxon>Bacillota</taxon>
        <taxon>Bacilli</taxon>
        <taxon>Bacillales</taxon>
        <taxon>Bacillaceae</taxon>
        <taxon>Alkalihalophilus</taxon>
    </lineage>
</organism>
<reference evidence="5" key="1">
    <citation type="submission" date="2024-07" db="EMBL/GenBank/DDBJ databases">
        <title>Identification and characteristics of an arsenic-resistant bacterial isolate, which belongs to a novel species.</title>
        <authorList>
            <person name="Juszczyk A."/>
            <person name="Kowalczyk A."/>
            <person name="Was K."/>
            <person name="Kosowicz W."/>
            <person name="Budzyn A."/>
            <person name="Latowski D."/>
        </authorList>
    </citation>
    <scope>NUCLEOTIDE SEQUENCE</scope>
    <source>
        <strain evidence="5">As8PL</strain>
    </source>
</reference>
<dbReference type="Pfam" id="PF06276">
    <property type="entry name" value="FhuF"/>
    <property type="match status" value="1"/>
</dbReference>
<dbReference type="InterPro" id="IPR007310">
    <property type="entry name" value="Aerobactin_biosyn_IucA/IucC_N"/>
</dbReference>
<evidence type="ECO:0000256" key="1">
    <source>
        <dbReference type="ARBA" id="ARBA00004924"/>
    </source>
</evidence>
<sequence>MQLIQASPSKATIRVRKQLVEAILFERLLPYSEQFIDNQFCYTIQGMKGSYCCSGRRSAFGRIRIQPSSVVMTMDNNRKREVSIKDLIEELNQYHFNSETLLAELEDTIFLTEWNELNLTQPPSRRELSLEELESAIVEGHPYHPCFKSRTGFTIQDHYSYGPEANQPFSIVWIAVKRTEVSYSFPKEEQSFWQNELGTTVWKDLVLELCQCGGQLDEYILFPVHPWQWQQIKEHITEQLESRDILLLGEFGDLYTSTQSVRTLINQTTQGRSSLKLAMNLVHTSSRRTLAPQSVCAAPAISAWLKAVVSSDDFLVNDKRLVILAEHAGMVYEPKDPIKASKIEGQLAAIWREDIHGYLRETEEAIPFNALMLIEKDGQPFVWKWIEAYGVSQWVEQLIDVAVIPVWHLLLKHGIALEAHGQNMILIHENGWPKRVALRDFHESVEYVESYLDSKEFLPDFKNTHPSYANASENQFYWMSSLEALRELVMDTLFVFNIAEISYVLDEAGIYKEKDFWQHVNEALATHLKNFPSLKSRAKLLNYTNESIYVESLLTKKLNKDNDNEEFRHLVSNSLIKGQKEKGG</sequence>
<dbReference type="Gene3D" id="6.10.250.3370">
    <property type="match status" value="1"/>
</dbReference>
<dbReference type="GO" id="GO:0016881">
    <property type="term" value="F:acid-amino acid ligase activity"/>
    <property type="evidence" value="ECO:0007669"/>
    <property type="project" value="UniProtKB-ARBA"/>
</dbReference>
<dbReference type="PANTHER" id="PTHR34384:SF6">
    <property type="entry name" value="STAPHYLOFERRIN B SYNTHASE"/>
    <property type="match status" value="1"/>
</dbReference>